<dbReference type="GO" id="GO:0005886">
    <property type="term" value="C:plasma membrane"/>
    <property type="evidence" value="ECO:0007669"/>
    <property type="project" value="TreeGrafter"/>
</dbReference>
<dbReference type="Proteomes" id="UP000018001">
    <property type="component" value="Unassembled WGS sequence"/>
</dbReference>
<feature type="transmembrane region" description="Helical" evidence="7">
    <location>
        <begin position="31"/>
        <end position="52"/>
    </location>
</feature>
<accession>V5I5Q7</accession>
<dbReference type="OrthoDB" id="536545at2759"/>
<dbReference type="CDD" id="cd15239">
    <property type="entry name" value="7tm_YRO2_fungal-like"/>
    <property type="match status" value="1"/>
</dbReference>
<dbReference type="HOGENOM" id="CLU_054785_2_1_1"/>
<evidence type="ECO:0000256" key="3">
    <source>
        <dbReference type="ARBA" id="ARBA00022692"/>
    </source>
</evidence>
<sequence length="308" mass="34996">MGGGNLALHVNPFIVNGRTVDIHITTRGSDWYWAVMSFMGATMLVIIGISFLKPMTQRIFYYILAICAFTAMVEHYSMASNLGWVPIDVEWHRKSHLTAGNNRQIWWVRYCGWFVIWPLLSLVVLLTSASPAVHVLWTCFLSAAMAVMAVVGAVVRTDYKWGYYGFWIWCWLLIGYSLIWAPRRYATALGRDIRIAHSVTGGWIWLLWGLYPICWGVSEGGNVIPPDSEFIFYGILDCLLIPITSFVFLGLHWKIDPARLGLYMRSYDDPVKDQVPTEARGALLHEKENHNRETSTEQPAATENTQAA</sequence>
<evidence type="ECO:0000313" key="9">
    <source>
        <dbReference type="Proteomes" id="UP000018001"/>
    </source>
</evidence>
<dbReference type="Pfam" id="PF01036">
    <property type="entry name" value="Bac_rhodopsin"/>
    <property type="match status" value="1"/>
</dbReference>
<gene>
    <name evidence="8" type="ORF">PVAR5_8230</name>
</gene>
<dbReference type="PRINTS" id="PR00251">
    <property type="entry name" value="BACTRLOPSIN"/>
</dbReference>
<keyword evidence="9" id="KW-1185">Reference proteome</keyword>
<feature type="transmembrane region" description="Helical" evidence="7">
    <location>
        <begin position="193"/>
        <end position="211"/>
    </location>
</feature>
<evidence type="ECO:0000256" key="1">
    <source>
        <dbReference type="ARBA" id="ARBA00004141"/>
    </source>
</evidence>
<feature type="transmembrane region" description="Helical" evidence="7">
    <location>
        <begin position="231"/>
        <end position="251"/>
    </location>
</feature>
<dbReference type="SUPFAM" id="SSF81321">
    <property type="entry name" value="Family A G protein-coupled receptor-like"/>
    <property type="match status" value="1"/>
</dbReference>
<dbReference type="SMART" id="SM01021">
    <property type="entry name" value="Bac_rhodopsin"/>
    <property type="match status" value="1"/>
</dbReference>
<organism evidence="8 9">
    <name type="scientific">Byssochlamys spectabilis (strain No. 5 / NBRC 109023)</name>
    <name type="common">Paecilomyces variotii</name>
    <dbReference type="NCBI Taxonomy" id="1356009"/>
    <lineage>
        <taxon>Eukaryota</taxon>
        <taxon>Fungi</taxon>
        <taxon>Dikarya</taxon>
        <taxon>Ascomycota</taxon>
        <taxon>Pezizomycotina</taxon>
        <taxon>Eurotiomycetes</taxon>
        <taxon>Eurotiomycetidae</taxon>
        <taxon>Eurotiales</taxon>
        <taxon>Thermoascaceae</taxon>
        <taxon>Paecilomyces</taxon>
    </lineage>
</organism>
<evidence type="ECO:0000256" key="2">
    <source>
        <dbReference type="ARBA" id="ARBA00008130"/>
    </source>
</evidence>
<proteinExistence type="inferred from homology"/>
<keyword evidence="3 7" id="KW-0812">Transmembrane</keyword>
<feature type="transmembrane region" description="Helical" evidence="7">
    <location>
        <begin position="107"/>
        <end position="128"/>
    </location>
</feature>
<dbReference type="InterPro" id="IPR001425">
    <property type="entry name" value="Arc/bac/fun_rhodopsins"/>
</dbReference>
<feature type="compositionally biased region" description="Basic and acidic residues" evidence="6">
    <location>
        <begin position="283"/>
        <end position="295"/>
    </location>
</feature>
<dbReference type="InterPro" id="IPR043476">
    <property type="entry name" value="Yro2-like_7TM"/>
</dbReference>
<feature type="transmembrane region" description="Helical" evidence="7">
    <location>
        <begin position="161"/>
        <end position="181"/>
    </location>
</feature>
<dbReference type="Gene3D" id="1.20.1070.10">
    <property type="entry name" value="Rhodopsin 7-helix transmembrane proteins"/>
    <property type="match status" value="1"/>
</dbReference>
<comment type="caution">
    <text evidence="8">The sequence shown here is derived from an EMBL/GenBank/DDBJ whole genome shotgun (WGS) entry which is preliminary data.</text>
</comment>
<reference evidence="9" key="1">
    <citation type="journal article" date="2014" name="Genome Announc.">
        <title>Draft genome sequence of the formaldehyde-resistant fungus Byssochlamys spectabilis No. 5 (anamorph Paecilomyces variotii No. 5) (NBRC109023).</title>
        <authorList>
            <person name="Oka T."/>
            <person name="Ekino K."/>
            <person name="Fukuda K."/>
            <person name="Nomura Y."/>
        </authorList>
    </citation>
    <scope>NUCLEOTIDE SEQUENCE [LARGE SCALE GENOMIC DNA]</scope>
    <source>
        <strain evidence="9">No. 5 / NBRC 109023</strain>
    </source>
</reference>
<evidence type="ECO:0000256" key="5">
    <source>
        <dbReference type="ARBA" id="ARBA00023136"/>
    </source>
</evidence>
<comment type="subcellular location">
    <subcellularLocation>
        <location evidence="1">Membrane</location>
        <topology evidence="1">Multi-pass membrane protein</topology>
    </subcellularLocation>
</comment>
<feature type="region of interest" description="Disordered" evidence="6">
    <location>
        <begin position="278"/>
        <end position="308"/>
    </location>
</feature>
<feature type="transmembrane region" description="Helical" evidence="7">
    <location>
        <begin position="59"/>
        <end position="78"/>
    </location>
</feature>
<protein>
    <submittedName>
        <fullName evidence="8">Uncharacterized protein</fullName>
    </submittedName>
</protein>
<dbReference type="eggNOG" id="ENOG502QQVQ">
    <property type="taxonomic scope" value="Eukaryota"/>
</dbReference>
<evidence type="ECO:0000256" key="4">
    <source>
        <dbReference type="ARBA" id="ARBA00022989"/>
    </source>
</evidence>
<keyword evidence="4 7" id="KW-1133">Transmembrane helix</keyword>
<evidence type="ECO:0000313" key="8">
    <source>
        <dbReference type="EMBL" id="GAD99515.1"/>
    </source>
</evidence>
<feature type="transmembrane region" description="Helical" evidence="7">
    <location>
        <begin position="135"/>
        <end position="155"/>
    </location>
</feature>
<name>V5I5Q7_BYSSN</name>
<dbReference type="AlphaFoldDB" id="V5I5Q7"/>
<dbReference type="GO" id="GO:0005783">
    <property type="term" value="C:endoplasmic reticulum"/>
    <property type="evidence" value="ECO:0007669"/>
    <property type="project" value="TreeGrafter"/>
</dbReference>
<dbReference type="PANTHER" id="PTHR28286">
    <property type="match status" value="1"/>
</dbReference>
<dbReference type="PANTHER" id="PTHR28286:SF1">
    <property type="entry name" value="30 KDA HEAT SHOCK PROTEIN-RELATED"/>
    <property type="match status" value="1"/>
</dbReference>
<keyword evidence="5 7" id="KW-0472">Membrane</keyword>
<comment type="similarity">
    <text evidence="2">Belongs to the archaeal/bacterial/fungal opsin family.</text>
</comment>
<feature type="compositionally biased region" description="Polar residues" evidence="6">
    <location>
        <begin position="296"/>
        <end position="308"/>
    </location>
</feature>
<evidence type="ECO:0000256" key="7">
    <source>
        <dbReference type="SAM" id="Phobius"/>
    </source>
</evidence>
<dbReference type="EMBL" id="BAUL01000301">
    <property type="protein sequence ID" value="GAD99515.1"/>
    <property type="molecule type" value="Genomic_DNA"/>
</dbReference>
<dbReference type="FunCoup" id="V5I5Q7">
    <property type="interactions" value="70"/>
</dbReference>
<dbReference type="InParanoid" id="V5I5Q7"/>
<evidence type="ECO:0000256" key="6">
    <source>
        <dbReference type="SAM" id="MobiDB-lite"/>
    </source>
</evidence>